<proteinExistence type="predicted"/>
<evidence type="ECO:0000313" key="1">
    <source>
        <dbReference type="EMBL" id="ARB06049.1"/>
    </source>
</evidence>
<sequence>MNKHLSILNELKACAEKDVNNSVWDIWFRGQYLGYIHKTDGQYLSRLTVIDMQRVSMVKTNYNSAINQFVALAYVTESLRVNSFKTDNEFKRWGLSKKPSLLAKIKGWFFD</sequence>
<dbReference type="Proteomes" id="UP000222840">
    <property type="component" value="Segment"/>
</dbReference>
<organism evidence="1 2">
    <name type="scientific">Yersinia phage fHe-Yen9-01</name>
    <dbReference type="NCBI Taxonomy" id="1965363"/>
    <lineage>
        <taxon>Viruses</taxon>
        <taxon>Duplodnaviria</taxon>
        <taxon>Heunggongvirae</taxon>
        <taxon>Uroviricota</taxon>
        <taxon>Caudoviricetes</taxon>
        <taxon>Pantevenvirales</taxon>
        <taxon>Straboviridae</taxon>
        <taxon>Tevenvirinae</taxon>
        <taxon>Tegunavirus</taxon>
        <taxon>Tegunavirus fheyen901</taxon>
    </lineage>
</organism>
<name>A0A1V0DY21_9CAUD</name>
<keyword evidence="2" id="KW-1185">Reference proteome</keyword>
<reference evidence="1 2" key="1">
    <citation type="submission" date="2017-02" db="EMBL/GenBank/DDBJ databases">
        <title>Characterization and complete genome sequence of Yersinia bacteriophage, fHe-Yen9-01.</title>
        <authorList>
            <person name="Jun J.W."/>
            <person name="Wicklund A."/>
            <person name="Skurnik M."/>
        </authorList>
    </citation>
    <scope>NUCLEOTIDE SEQUENCE [LARGE SCALE GENOMIC DNA]</scope>
</reference>
<dbReference type="EMBL" id="KY593455">
    <property type="protein sequence ID" value="ARB06049.1"/>
    <property type="molecule type" value="Genomic_DNA"/>
</dbReference>
<gene>
    <name evidence="1" type="ORF">fHeYen901_276</name>
</gene>
<evidence type="ECO:0000313" key="2">
    <source>
        <dbReference type="Proteomes" id="UP000222840"/>
    </source>
</evidence>
<protein>
    <submittedName>
        <fullName evidence="1">Uncharacterized protein</fullName>
    </submittedName>
</protein>
<accession>A0A1V0DY21</accession>